<dbReference type="STRING" id="1802389.A3C17_02690"/>
<name>A0A1F7U184_9BACT</name>
<dbReference type="PRINTS" id="PR00625">
    <property type="entry name" value="JDOMAIN"/>
</dbReference>
<dbReference type="AlphaFoldDB" id="A0A1F7U184"/>
<evidence type="ECO:0000259" key="1">
    <source>
        <dbReference type="PROSITE" id="PS50076"/>
    </source>
</evidence>
<dbReference type="CDD" id="cd06257">
    <property type="entry name" value="DnaJ"/>
    <property type="match status" value="1"/>
</dbReference>
<dbReference type="SUPFAM" id="SSF46565">
    <property type="entry name" value="Chaperone J-domain"/>
    <property type="match status" value="1"/>
</dbReference>
<feature type="domain" description="J" evidence="1">
    <location>
        <begin position="28"/>
        <end position="88"/>
    </location>
</feature>
<dbReference type="InterPro" id="IPR052763">
    <property type="entry name" value="DnaJ_C4"/>
</dbReference>
<dbReference type="PROSITE" id="PS50076">
    <property type="entry name" value="DNAJ_2"/>
    <property type="match status" value="1"/>
</dbReference>
<dbReference type="PANTHER" id="PTHR44825">
    <property type="match status" value="1"/>
</dbReference>
<dbReference type="SMART" id="SM00271">
    <property type="entry name" value="DnaJ"/>
    <property type="match status" value="1"/>
</dbReference>
<dbReference type="EMBL" id="MGDX01000010">
    <property type="protein sequence ID" value="OGL71588.1"/>
    <property type="molecule type" value="Genomic_DNA"/>
</dbReference>
<sequence length="200" mass="22151">MLAMIEYGIPTLDFFCKLTYLSRVTRRDYYDILDVRPTATLDELKRAYRARARKLHVDGQPLPGFSELAQAYAVLGDPEQRRAYDRSARGESIMDLLQTPVGIQALELQFGGRPVDLLPGPNLRMLIRVPKRTLELGGIVDVTLPPDSVRAGEVFSLTIPLNSMRRRFVMLPGLGMAGEHIADTGAKGALGTLFVLLIPS</sequence>
<evidence type="ECO:0000313" key="3">
    <source>
        <dbReference type="Proteomes" id="UP000177097"/>
    </source>
</evidence>
<dbReference type="InterPro" id="IPR001623">
    <property type="entry name" value="DnaJ_domain"/>
</dbReference>
<dbReference type="Gene3D" id="1.10.287.110">
    <property type="entry name" value="DnaJ domain"/>
    <property type="match status" value="1"/>
</dbReference>
<dbReference type="InterPro" id="IPR018253">
    <property type="entry name" value="DnaJ_domain_CS"/>
</dbReference>
<proteinExistence type="predicted"/>
<protein>
    <recommendedName>
        <fullName evidence="1">J domain-containing protein</fullName>
    </recommendedName>
</protein>
<accession>A0A1F7U184</accession>
<organism evidence="2 3">
    <name type="scientific">Candidatus Uhrbacteria bacterium RIFCSPHIGHO2_02_FULL_53_13</name>
    <dbReference type="NCBI Taxonomy" id="1802389"/>
    <lineage>
        <taxon>Bacteria</taxon>
        <taxon>Candidatus Uhriibacteriota</taxon>
    </lineage>
</organism>
<gene>
    <name evidence="2" type="ORF">A3C17_02690</name>
</gene>
<dbReference type="InterPro" id="IPR036869">
    <property type="entry name" value="J_dom_sf"/>
</dbReference>
<dbReference type="PROSITE" id="PS00636">
    <property type="entry name" value="DNAJ_1"/>
    <property type="match status" value="1"/>
</dbReference>
<evidence type="ECO:0000313" key="2">
    <source>
        <dbReference type="EMBL" id="OGL71588.1"/>
    </source>
</evidence>
<dbReference type="Proteomes" id="UP000177097">
    <property type="component" value="Unassembled WGS sequence"/>
</dbReference>
<dbReference type="Pfam" id="PF00226">
    <property type="entry name" value="DnaJ"/>
    <property type="match status" value="1"/>
</dbReference>
<comment type="caution">
    <text evidence="2">The sequence shown here is derived from an EMBL/GenBank/DDBJ whole genome shotgun (WGS) entry which is preliminary data.</text>
</comment>
<dbReference type="PANTHER" id="PTHR44825:SF1">
    <property type="entry name" value="DNAJ HOMOLOG SUBFAMILY C MEMBER 4"/>
    <property type="match status" value="1"/>
</dbReference>
<reference evidence="2 3" key="1">
    <citation type="journal article" date="2016" name="Nat. Commun.">
        <title>Thousands of microbial genomes shed light on interconnected biogeochemical processes in an aquifer system.</title>
        <authorList>
            <person name="Anantharaman K."/>
            <person name="Brown C.T."/>
            <person name="Hug L.A."/>
            <person name="Sharon I."/>
            <person name="Castelle C.J."/>
            <person name="Probst A.J."/>
            <person name="Thomas B.C."/>
            <person name="Singh A."/>
            <person name="Wilkins M.J."/>
            <person name="Karaoz U."/>
            <person name="Brodie E.L."/>
            <person name="Williams K.H."/>
            <person name="Hubbard S.S."/>
            <person name="Banfield J.F."/>
        </authorList>
    </citation>
    <scope>NUCLEOTIDE SEQUENCE [LARGE SCALE GENOMIC DNA]</scope>
</reference>